<dbReference type="Pfam" id="PF05035">
    <property type="entry name" value="DGOK"/>
    <property type="match status" value="1"/>
</dbReference>
<dbReference type="Proteomes" id="UP001300261">
    <property type="component" value="Unassembled WGS sequence"/>
</dbReference>
<sequence>MSSHAKAAWIAVDWGTSNLRIWGLDPAGNAVAHRISDKGMGALSRDEFEPALLELIGDLLESDGTTPIIICGMAGARQGWLEVPYISAPCAPPGIAEATAVHAQDPRLDVRILPGIMQSDPADVMRGEETQIAGFLAENPGHTGTLCLPGTHTKWVALRGGRVERFRTCMTGETFALLAKHSVLRHGLSADDVDQDAFRKAVTEMAAAPQALAVELFGIRAAGLVAGLSPQAAAGRLSGLLIGAELAAVRDEFDFAEVCLLGSDRIAKAYQAALDCHGCKARLLDADTITLSGLALAYSHLSVSSHSGARS</sequence>
<evidence type="ECO:0000313" key="1">
    <source>
        <dbReference type="EMBL" id="MCX2725483.1"/>
    </source>
</evidence>
<accession>A0ABT3R904</accession>
<comment type="caution">
    <text evidence="1">The sequence shown here is derived from an EMBL/GenBank/DDBJ whole genome shotgun (WGS) entry which is preliminary data.</text>
</comment>
<dbReference type="InterPro" id="IPR042257">
    <property type="entry name" value="DGOK_C"/>
</dbReference>
<dbReference type="Gene3D" id="3.30.420.310">
    <property type="entry name" value="2-keto-3-deoxy-galactonokinase, C-terminal domain"/>
    <property type="match status" value="1"/>
</dbReference>
<dbReference type="InterPro" id="IPR042258">
    <property type="entry name" value="DGOK_N"/>
</dbReference>
<reference evidence="1 2" key="1">
    <citation type="journal article" date="2016" name="Int. J. Syst. Evol. Microbiol.">
        <title>Labrenzia salina sp. nov., isolated from the rhizosphere of the halophyte Arthrocnemum macrostachyum.</title>
        <authorList>
            <person name="Camacho M."/>
            <person name="Redondo-Gomez S."/>
            <person name="Rodriguez-Llorente I."/>
            <person name="Rohde M."/>
            <person name="Sproer C."/>
            <person name="Schumann P."/>
            <person name="Klenk H.P."/>
            <person name="Montero-Calasanz M.D.C."/>
        </authorList>
    </citation>
    <scope>NUCLEOTIDE SEQUENCE [LARGE SCALE GENOMIC DNA]</scope>
    <source>
        <strain evidence="1 2">DSM 29163</strain>
    </source>
</reference>
<organism evidence="1 2">
    <name type="scientific">Roseibium salinum</name>
    <dbReference type="NCBI Taxonomy" id="1604349"/>
    <lineage>
        <taxon>Bacteria</taxon>
        <taxon>Pseudomonadati</taxon>
        <taxon>Pseudomonadota</taxon>
        <taxon>Alphaproteobacteria</taxon>
        <taxon>Hyphomicrobiales</taxon>
        <taxon>Stappiaceae</taxon>
        <taxon>Roseibium</taxon>
    </lineage>
</organism>
<protein>
    <submittedName>
        <fullName evidence="1">2-dehydro-3-deoxygalactonokinase</fullName>
    </submittedName>
</protein>
<evidence type="ECO:0000313" key="2">
    <source>
        <dbReference type="Proteomes" id="UP001300261"/>
    </source>
</evidence>
<dbReference type="EMBL" id="JAPEVI010000003">
    <property type="protein sequence ID" value="MCX2725483.1"/>
    <property type="molecule type" value="Genomic_DNA"/>
</dbReference>
<name>A0ABT3R904_9HYPH</name>
<dbReference type="InterPro" id="IPR007729">
    <property type="entry name" value="DGOK"/>
</dbReference>
<gene>
    <name evidence="1" type="ORF">ON753_24515</name>
</gene>
<keyword evidence="2" id="KW-1185">Reference proteome</keyword>
<dbReference type="RefSeq" id="WP_265966445.1">
    <property type="nucleotide sequence ID" value="NZ_JAPEVI010000003.1"/>
</dbReference>
<proteinExistence type="predicted"/>
<dbReference type="Gene3D" id="3.30.420.300">
    <property type="entry name" value="2-keto-3-deoxy-galactonokinase, substrate binding domain"/>
    <property type="match status" value="1"/>
</dbReference>